<feature type="transmembrane region" description="Helical" evidence="1">
    <location>
        <begin position="41"/>
        <end position="59"/>
    </location>
</feature>
<evidence type="ECO:0008006" key="4">
    <source>
        <dbReference type="Google" id="ProtNLM"/>
    </source>
</evidence>
<keyword evidence="1" id="KW-1133">Transmembrane helix</keyword>
<reference evidence="2 3" key="1">
    <citation type="submission" date="2018-05" db="EMBL/GenBank/DDBJ databases">
        <title>Spiribacter halobius sp. nov., a moderately halophilic bacterium isolated from marine solar saltern.</title>
        <authorList>
            <person name="Zheng W.-S."/>
            <person name="Lu D.-C."/>
            <person name="Du Z.-J."/>
        </authorList>
    </citation>
    <scope>NUCLEOTIDE SEQUENCE [LARGE SCALE GENOMIC DNA]</scope>
    <source>
        <strain evidence="2 3">E85</strain>
    </source>
</reference>
<dbReference type="Proteomes" id="UP000245474">
    <property type="component" value="Unassembled WGS sequence"/>
</dbReference>
<name>A0A2U2MW49_9GAMM</name>
<keyword evidence="1" id="KW-0472">Membrane</keyword>
<organism evidence="2 3">
    <name type="scientific">Sediminicurvatus halobius</name>
    <dbReference type="NCBI Taxonomy" id="2182432"/>
    <lineage>
        <taxon>Bacteria</taxon>
        <taxon>Pseudomonadati</taxon>
        <taxon>Pseudomonadota</taxon>
        <taxon>Gammaproteobacteria</taxon>
        <taxon>Chromatiales</taxon>
        <taxon>Ectothiorhodospiraceae</taxon>
        <taxon>Sediminicurvatus</taxon>
    </lineage>
</organism>
<protein>
    <recommendedName>
        <fullName evidence="4">DUF1614 domain-containing protein</fullName>
    </recommendedName>
</protein>
<sequence length="218" mass="22567">MLPLQLLVAIFLFALLFAMIQVGVVTIAFDKLGLSQGSAMLLLLSSLLGSGINLPLFTLDAEAPPDPRWRQRPRWLDPLAAQLDPNKVLIAVNVGGGVIPVAFSLYLLSNHPLPLGTVAIAIALQAAVCYATSRPIAGMGIGMPLLLAPLSAALIALLLLPEMSAPLAYVCGTLGVLLGADLMRLSDVRRLGSPLASIGGAGTFDGVFITGIVAVLLA</sequence>
<gene>
    <name evidence="2" type="ORF">DEM34_18370</name>
</gene>
<evidence type="ECO:0000313" key="2">
    <source>
        <dbReference type="EMBL" id="PWG61085.1"/>
    </source>
</evidence>
<comment type="caution">
    <text evidence="2">The sequence shown here is derived from an EMBL/GenBank/DDBJ whole genome shotgun (WGS) entry which is preliminary data.</text>
</comment>
<accession>A0A2U2MW49</accession>
<dbReference type="InterPro" id="IPR011672">
    <property type="entry name" value="DUF1614"/>
</dbReference>
<dbReference type="EMBL" id="QFFI01000051">
    <property type="protein sequence ID" value="PWG61085.1"/>
    <property type="molecule type" value="Genomic_DNA"/>
</dbReference>
<feature type="transmembrane region" description="Helical" evidence="1">
    <location>
        <begin position="139"/>
        <end position="160"/>
    </location>
</feature>
<dbReference type="OrthoDB" id="9782559at2"/>
<feature type="transmembrane region" description="Helical" evidence="1">
    <location>
        <begin position="195"/>
        <end position="217"/>
    </location>
</feature>
<dbReference type="Pfam" id="PF07758">
    <property type="entry name" value="DUF1614"/>
    <property type="match status" value="1"/>
</dbReference>
<keyword evidence="1" id="KW-0812">Transmembrane</keyword>
<evidence type="ECO:0000256" key="1">
    <source>
        <dbReference type="SAM" id="Phobius"/>
    </source>
</evidence>
<feature type="transmembrane region" description="Helical" evidence="1">
    <location>
        <begin position="88"/>
        <end position="108"/>
    </location>
</feature>
<evidence type="ECO:0000313" key="3">
    <source>
        <dbReference type="Proteomes" id="UP000245474"/>
    </source>
</evidence>
<feature type="transmembrane region" description="Helical" evidence="1">
    <location>
        <begin position="115"/>
        <end position="133"/>
    </location>
</feature>
<proteinExistence type="predicted"/>
<keyword evidence="3" id="KW-1185">Reference proteome</keyword>
<dbReference type="AlphaFoldDB" id="A0A2U2MW49"/>
<feature type="transmembrane region" description="Helical" evidence="1">
    <location>
        <begin position="167"/>
        <end position="183"/>
    </location>
</feature>
<feature type="transmembrane region" description="Helical" evidence="1">
    <location>
        <begin position="6"/>
        <end position="29"/>
    </location>
</feature>